<evidence type="ECO:0000256" key="2">
    <source>
        <dbReference type="ARBA" id="ARBA00022771"/>
    </source>
</evidence>
<evidence type="ECO:0000259" key="6">
    <source>
        <dbReference type="PROSITE" id="PS50016"/>
    </source>
</evidence>
<dbReference type="InterPro" id="IPR019786">
    <property type="entry name" value="Zinc_finger_PHD-type_CS"/>
</dbReference>
<dbReference type="Pfam" id="PF13832">
    <property type="entry name" value="zf-HC5HC2H_2"/>
    <property type="match status" value="2"/>
</dbReference>
<dbReference type="PROSITE" id="PS50016">
    <property type="entry name" value="ZF_PHD_2"/>
    <property type="match status" value="1"/>
</dbReference>
<dbReference type="SMART" id="SM00249">
    <property type="entry name" value="PHD"/>
    <property type="match status" value="3"/>
</dbReference>
<dbReference type="PROSITE" id="PS01359">
    <property type="entry name" value="ZF_PHD_1"/>
    <property type="match status" value="1"/>
</dbReference>
<feature type="compositionally biased region" description="Basic and acidic residues" evidence="5">
    <location>
        <begin position="108"/>
        <end position="122"/>
    </location>
</feature>
<reference evidence="8 9" key="1">
    <citation type="journal article" date="2021" name="Commun. Biol.">
        <title>The genome of Shorea leprosula (Dipterocarpaceae) highlights the ecological relevance of drought in aseasonal tropical rainforests.</title>
        <authorList>
            <person name="Ng K.K.S."/>
            <person name="Kobayashi M.J."/>
            <person name="Fawcett J.A."/>
            <person name="Hatakeyama M."/>
            <person name="Paape T."/>
            <person name="Ng C.H."/>
            <person name="Ang C.C."/>
            <person name="Tnah L.H."/>
            <person name="Lee C.T."/>
            <person name="Nishiyama T."/>
            <person name="Sese J."/>
            <person name="O'Brien M.J."/>
            <person name="Copetti D."/>
            <person name="Mohd Noor M.I."/>
            <person name="Ong R.C."/>
            <person name="Putra M."/>
            <person name="Sireger I.Z."/>
            <person name="Indrioko S."/>
            <person name="Kosugi Y."/>
            <person name="Izuno A."/>
            <person name="Isagi Y."/>
            <person name="Lee S.L."/>
            <person name="Shimizu K.K."/>
        </authorList>
    </citation>
    <scope>NUCLEOTIDE SEQUENCE [LARGE SCALE GENOMIC DNA]</scope>
    <source>
        <strain evidence="8">214</strain>
    </source>
</reference>
<evidence type="ECO:0000313" key="9">
    <source>
        <dbReference type="Proteomes" id="UP001054252"/>
    </source>
</evidence>
<dbReference type="GO" id="GO:0006357">
    <property type="term" value="P:regulation of transcription by RNA polymerase II"/>
    <property type="evidence" value="ECO:0007669"/>
    <property type="project" value="TreeGrafter"/>
</dbReference>
<dbReference type="InterPro" id="IPR001965">
    <property type="entry name" value="Znf_PHD"/>
</dbReference>
<feature type="compositionally biased region" description="Basic and acidic residues" evidence="5">
    <location>
        <begin position="1055"/>
        <end position="1069"/>
    </location>
</feature>
<dbReference type="GO" id="GO:0008270">
    <property type="term" value="F:zinc ion binding"/>
    <property type="evidence" value="ECO:0007669"/>
    <property type="project" value="UniProtKB-KW"/>
</dbReference>
<evidence type="ECO:0000256" key="4">
    <source>
        <dbReference type="PROSITE-ProRule" id="PRU00146"/>
    </source>
</evidence>
<feature type="domain" description="PHD-type" evidence="6">
    <location>
        <begin position="291"/>
        <end position="342"/>
    </location>
</feature>
<keyword evidence="3" id="KW-0862">Zinc</keyword>
<dbReference type="InterPro" id="IPR013083">
    <property type="entry name" value="Znf_RING/FYVE/PHD"/>
</dbReference>
<feature type="domain" description="PHD-type" evidence="7">
    <location>
        <begin position="349"/>
        <end position="500"/>
    </location>
</feature>
<dbReference type="PROSITE" id="PS51805">
    <property type="entry name" value="EPHD"/>
    <property type="match status" value="2"/>
</dbReference>
<proteinExistence type="predicted"/>
<dbReference type="Gene3D" id="3.30.40.10">
    <property type="entry name" value="Zinc/RING finger domain, C3HC4 (zinc finger)"/>
    <property type="match status" value="4"/>
</dbReference>
<organism evidence="8 9">
    <name type="scientific">Rubroshorea leprosula</name>
    <dbReference type="NCBI Taxonomy" id="152421"/>
    <lineage>
        <taxon>Eukaryota</taxon>
        <taxon>Viridiplantae</taxon>
        <taxon>Streptophyta</taxon>
        <taxon>Embryophyta</taxon>
        <taxon>Tracheophyta</taxon>
        <taxon>Spermatophyta</taxon>
        <taxon>Magnoliopsida</taxon>
        <taxon>eudicotyledons</taxon>
        <taxon>Gunneridae</taxon>
        <taxon>Pentapetalae</taxon>
        <taxon>rosids</taxon>
        <taxon>malvids</taxon>
        <taxon>Malvales</taxon>
        <taxon>Dipterocarpaceae</taxon>
        <taxon>Rubroshorea</taxon>
    </lineage>
</organism>
<keyword evidence="1" id="KW-0479">Metal-binding</keyword>
<dbReference type="Pfam" id="PF13831">
    <property type="entry name" value="PHD_2"/>
    <property type="match status" value="1"/>
</dbReference>
<feature type="region of interest" description="Disordered" evidence="5">
    <location>
        <begin position="1424"/>
        <end position="1445"/>
    </location>
</feature>
<evidence type="ECO:0000256" key="1">
    <source>
        <dbReference type="ARBA" id="ARBA00022723"/>
    </source>
</evidence>
<dbReference type="SUPFAM" id="SSF57903">
    <property type="entry name" value="FYVE/PHD zinc finger"/>
    <property type="match status" value="2"/>
</dbReference>
<dbReference type="EMBL" id="BPVZ01000012">
    <property type="protein sequence ID" value="GKU98507.1"/>
    <property type="molecule type" value="Genomic_DNA"/>
</dbReference>
<dbReference type="InterPro" id="IPR050701">
    <property type="entry name" value="Histone_Mod_Regulator"/>
</dbReference>
<gene>
    <name evidence="8" type="ORF">SLEP1_g11505</name>
</gene>
<dbReference type="GO" id="GO:0005634">
    <property type="term" value="C:nucleus"/>
    <property type="evidence" value="ECO:0007669"/>
    <property type="project" value="UniProtKB-ARBA"/>
</dbReference>
<evidence type="ECO:0008006" key="10">
    <source>
        <dbReference type="Google" id="ProtNLM"/>
    </source>
</evidence>
<dbReference type="CDD" id="cd15571">
    <property type="entry name" value="ePHD"/>
    <property type="match status" value="1"/>
</dbReference>
<evidence type="ECO:0000313" key="8">
    <source>
        <dbReference type="EMBL" id="GKU98507.1"/>
    </source>
</evidence>
<dbReference type="Proteomes" id="UP001054252">
    <property type="component" value="Unassembled WGS sequence"/>
</dbReference>
<feature type="region of interest" description="Disordered" evidence="5">
    <location>
        <begin position="779"/>
        <end position="803"/>
    </location>
</feature>
<feature type="region of interest" description="Disordered" evidence="5">
    <location>
        <begin position="94"/>
        <end position="123"/>
    </location>
</feature>
<dbReference type="InterPro" id="IPR034732">
    <property type="entry name" value="EPHD"/>
</dbReference>
<name>A0AAV5IKZ0_9ROSI</name>
<dbReference type="PANTHER" id="PTHR13793:SF107">
    <property type="entry name" value="BROMODOMAIN-CONTAINING PROTEIN HOMOLOG"/>
    <property type="match status" value="1"/>
</dbReference>
<dbReference type="PANTHER" id="PTHR13793">
    <property type="entry name" value="PHD FINGER PROTEINS"/>
    <property type="match status" value="1"/>
</dbReference>
<dbReference type="InterPro" id="IPR011011">
    <property type="entry name" value="Znf_FYVE_PHD"/>
</dbReference>
<keyword evidence="2 4" id="KW-0863">Zinc-finger</keyword>
<comment type="caution">
    <text evidence="8">The sequence shown here is derived from an EMBL/GenBank/DDBJ whole genome shotgun (WGS) entry which is preliminary data.</text>
</comment>
<feature type="region of interest" description="Disordered" evidence="5">
    <location>
        <begin position="1045"/>
        <end position="1084"/>
    </location>
</feature>
<evidence type="ECO:0000259" key="7">
    <source>
        <dbReference type="PROSITE" id="PS51805"/>
    </source>
</evidence>
<dbReference type="InterPro" id="IPR019787">
    <property type="entry name" value="Znf_PHD-finger"/>
</dbReference>
<feature type="compositionally biased region" description="Polar residues" evidence="5">
    <location>
        <begin position="1071"/>
        <end position="1084"/>
    </location>
</feature>
<feature type="region of interest" description="Disordered" evidence="5">
    <location>
        <begin position="1"/>
        <end position="29"/>
    </location>
</feature>
<feature type="domain" description="PHD-type" evidence="7">
    <location>
        <begin position="1190"/>
        <end position="1299"/>
    </location>
</feature>
<feature type="compositionally biased region" description="Basic residues" evidence="5">
    <location>
        <begin position="1"/>
        <end position="13"/>
    </location>
</feature>
<evidence type="ECO:0000256" key="3">
    <source>
        <dbReference type="ARBA" id="ARBA00022833"/>
    </source>
</evidence>
<accession>A0AAV5IKZ0</accession>
<evidence type="ECO:0000256" key="5">
    <source>
        <dbReference type="SAM" id="MobiDB-lite"/>
    </source>
</evidence>
<protein>
    <recommendedName>
        <fullName evidence="10">PHD finger family protein</fullName>
    </recommendedName>
</protein>
<keyword evidence="9" id="KW-1185">Reference proteome</keyword>
<sequence length="1528" mass="168506">MTLGRCQRRKKMMGRGADGGCGTEERPCRPISRVPARIPTSQTEDVKKCISLDIDFFSQARKVLYERSPYDVPEDGSISALDSPTLPNRLASFLKQSDSRKRHKKSHSSADKKSSRHSEKARGGNIWAETEEYFKDLALPDIDTVFQLSSHGSLAARKSFFIPYVGKERSADVTLSANVGVELQLKTSPSCGDTVTSESDNANCVAKEDANGVAKEDVKEDSVHLMEIDNAGAKEEKENSTSDLSSGTDWLLGSRSRVLLTSERPSKKRKLLGSDAGLEKLLIFPPCDSRSFLCHFCCTGDTRNESNKLIICGSCKVSVHQKCYGVQNNVDGSWLCSWCEQKKDCSDSLKPCVLCPKQGGALKPIQKSLENKESTEFVHLFCSLWMPEVYIENLTKMEPIINLRGIKETRRKLVCNVCKVKHGVCIRCSHDCLGVPLKENSLSYNIIGTGNSISDLSTYKGTCRTSFHPMCAREARHRMEVWGKYGCDNVELRAFCLKHSDVQDQSRSQQLGDPCVPGSDSSFTNHLPGGLPMNKTQKLKLGLQNGDRIAMHIGTPDNSSGRSGDTESWNGELLDTIANAGVASECDAHQLIDVGLMKRSKTEDINLSDSLNSALILKLIDLAKVNVKDIASEIGISPDSLSEKLADDNLAPDLQYQIVKWLREHAYMGTSERKLLVRIKSLISSRDGGGAADISEDVVLSEDDMTDPVAVKSVPPRRRTKNNIRILRDKKVTCSSDENLGGNGIVMVDCRDEHIQGISEDSSKTSISDATEKTLTKPDGVKESLVGHSPKCKGGQADPPNQSISKRCHLEEAAASEKNISGNSDQGNPVCSFLNHVEPDKGKPICSIVNPVLPGLIKDEGFPGLYVHPYIEKLFKMQSSMLSNSKNSLNGGKEDVFCEFDGAGEGDVSRREASCNASVCCNHQSQQSKCNDMICKSDPLDLEQLDRAENMGVLELSPEDEVEGQIIYYQHRLLGKVVTTDCLTDNLVRRVAKTLPEQIESARQQRWDAVLVNQYLHELKEAKKQGRKERKHKEAQAVLAAATAAAAASSRSSSSRKDGLEDPGHHENMLKLNNSSGRANVSSQPVLRAKEKLSRVAGPNSSSDKYSDFIQLVSDISKEHPRSCDVCRRFEMMLNPILVCFSCKVAVHSDCYCNVKESTGPWCCELCAELLSSRSSGAPSVNFWDKPLPVAECALCGGTTGAFRRSVDGQWVHAFCAEWVLESSFRRGQGNPVQGMETVSKGIDVCCICRRKHGVCIKCSYGHCQTTFHPSCARSSGFFMNVKGGGGKCQHKAYCEKHSLEQRAKAETQRHGIEELRQMKQTRVELERLRLLCERIIKREKLKRELVLCSHEILACKRDHVTRSVLVHSPFLLPEVSSESATTSLKGHTDGGYKSYSEAVQRSDDVTVDSTLSVKHGVKVPVSMDTDQRTDDSSTSQNLFTPKPTERLSFSGKQIPHRYSLASGNLLDSGGWSSSSRKHIETFEKELVMTSDEASMKNSRLPKGYCYVPVDRLPKEEINPGELLEPNG</sequence>